<organism evidence="2 3">
    <name type="scientific">Scyliorhinus torazame</name>
    <name type="common">Cloudy catshark</name>
    <name type="synonym">Catulus torazame</name>
    <dbReference type="NCBI Taxonomy" id="75743"/>
    <lineage>
        <taxon>Eukaryota</taxon>
        <taxon>Metazoa</taxon>
        <taxon>Chordata</taxon>
        <taxon>Craniata</taxon>
        <taxon>Vertebrata</taxon>
        <taxon>Chondrichthyes</taxon>
        <taxon>Elasmobranchii</taxon>
        <taxon>Galeomorphii</taxon>
        <taxon>Galeoidea</taxon>
        <taxon>Carcharhiniformes</taxon>
        <taxon>Scyliorhinidae</taxon>
        <taxon>Scyliorhinus</taxon>
    </lineage>
</organism>
<dbReference type="CDD" id="cd00063">
    <property type="entry name" value="FN3"/>
    <property type="match status" value="2"/>
</dbReference>
<dbReference type="InterPro" id="IPR040581">
    <property type="entry name" value="Thioredoxin_11"/>
</dbReference>
<proteinExistence type="predicted"/>
<dbReference type="PANTHER" id="PTHR31594:SF16">
    <property type="entry name" value="SI:CH211-281L24.3"/>
    <property type="match status" value="1"/>
</dbReference>
<dbReference type="SMART" id="SM00060">
    <property type="entry name" value="FN3"/>
    <property type="match status" value="2"/>
</dbReference>
<protein>
    <recommendedName>
        <fullName evidence="1">Fibronectin type-III domain-containing protein</fullName>
    </recommendedName>
</protein>
<dbReference type="OrthoDB" id="8954335at2759"/>
<dbReference type="InterPro" id="IPR013783">
    <property type="entry name" value="Ig-like_fold"/>
</dbReference>
<gene>
    <name evidence="2" type="ORF">scyTo_0017488</name>
</gene>
<dbReference type="SUPFAM" id="SSF49265">
    <property type="entry name" value="Fibronectin type III"/>
    <property type="match status" value="1"/>
</dbReference>
<keyword evidence="3" id="KW-1185">Reference proteome</keyword>
<dbReference type="Pfam" id="PF00041">
    <property type="entry name" value="fn3"/>
    <property type="match status" value="1"/>
</dbReference>
<dbReference type="InterPro" id="IPR048997">
    <property type="entry name" value="Stonustoxin-like_helical"/>
</dbReference>
<dbReference type="PANTHER" id="PTHR31594">
    <property type="entry name" value="AIG1-TYPE G DOMAIN-CONTAINING PROTEIN"/>
    <property type="match status" value="1"/>
</dbReference>
<accession>A0A401PU00</accession>
<feature type="domain" description="Fibronectin type-III" evidence="1">
    <location>
        <begin position="522"/>
        <end position="615"/>
    </location>
</feature>
<reference evidence="2 3" key="1">
    <citation type="journal article" date="2018" name="Nat. Ecol. Evol.">
        <title>Shark genomes provide insights into elasmobranch evolution and the origin of vertebrates.</title>
        <authorList>
            <person name="Hara Y"/>
            <person name="Yamaguchi K"/>
            <person name="Onimaru K"/>
            <person name="Kadota M"/>
            <person name="Koyanagi M"/>
            <person name="Keeley SD"/>
            <person name="Tatsumi K"/>
            <person name="Tanaka K"/>
            <person name="Motone F"/>
            <person name="Kageyama Y"/>
            <person name="Nozu R"/>
            <person name="Adachi N"/>
            <person name="Nishimura O"/>
            <person name="Nakagawa R"/>
            <person name="Tanegashima C"/>
            <person name="Kiyatake I"/>
            <person name="Matsumoto R"/>
            <person name="Murakumo K"/>
            <person name="Nishida K"/>
            <person name="Terakita A"/>
            <person name="Kuratani S"/>
            <person name="Sato K"/>
            <person name="Hyodo S Kuraku.S."/>
        </authorList>
    </citation>
    <scope>NUCLEOTIDE SEQUENCE [LARGE SCALE GENOMIC DNA]</scope>
</reference>
<dbReference type="Pfam" id="PF24674">
    <property type="entry name" value="MACPF_SNTX"/>
    <property type="match status" value="1"/>
</dbReference>
<sequence>MAEGSNDIFEMPTLGRPLRVGMLYDRRSDTFIPGVTLWDLDELLKNLDTQPKPNTNFSIICSDTIEEKASYLDVEASLKASFLGGMVEVSGSAKYLNDSKKSKQQARVTLNYRATTRFEQLTMSQLGPKNITYPCVFDQGSATHVVTAVMYGAQAFFVFDREYSSSDNKQEIEGSLEVMIKKIPLLNIAGKGSLNLSDDERKISEKFSCTFHGDFLLNTNPVSYQDAFYVYSTLPKLLGENGEKAVPLRVWLYPLKMLDSKAAQIVREVSIGLVNRCQLLLDQLHDIEIRCNDLIKTTAAKEFPELKTKIQAFKAMCLEYQTVFQKDLGKILPSIRGTGHEESGLADILYHKERSPFSNHTLTTWIGKREKEMNTVGAYLAMLQGVDILTRSELDSLLVNPMVEHVACFTFTSLCDEDTYLQEMSNYLNASAHSREPGYKLQGDTRQPSEDWFDAVSVSQQMRKLARLFLQFTKSNKSRGENTLTENCKMAIVSVDDKSFTGASIFLYEQGMLINTAFEPQKADIPQIIGTSDSTVTLHLKAPVGSHEPVLMFRVEYRCVQDVNWCGENTRDAAETFIVSGLQPHHRYQFRSTYVCKSWARLFSDPTASILTLPAAPPGEVSVSNVQPNSLTITWTAPVRVGDGVNIGHYLINYQKCSSQEDTWAEQRTDDSVCAWTLGNLDVGTSYRVWVSAVCGEAGRGTPSQDKVVVTSSEKTPNELAERAQKMSKLLNAGCPEVYQLPLKEEMEEEYLLPLRPSSPVADAFPFGNNGIINLIESPRVKYWRKSIFGEDRDSANSRTIIVIGNEESGKYDLINGLINYILGVEWTDQFRFQLAESCVESSVGSENQYSIVRYEINHQVGFRVPYSLTIVEFHEELMFWFDELLIQHPNLRQCNCLCVVAESAAVSVLENVNLNYIRPFFENRSVIPQLMITSCDGQTPTILAALQNLKMDFPRDGQGVPIHFKFNFSSLFSASSPCAEGSGQTRDGPGAGRAATVVSGCGTGAWNDKLKRLLWDMTKDSLKSFLLELNSSQTWSG</sequence>
<dbReference type="PROSITE" id="PS50853">
    <property type="entry name" value="FN3"/>
    <property type="match status" value="2"/>
</dbReference>
<dbReference type="Proteomes" id="UP000288216">
    <property type="component" value="Unassembled WGS sequence"/>
</dbReference>
<dbReference type="InterPro" id="IPR052090">
    <property type="entry name" value="Cytolytic_pore-forming_toxin"/>
</dbReference>
<dbReference type="Gene3D" id="2.60.40.10">
    <property type="entry name" value="Immunoglobulins"/>
    <property type="match status" value="2"/>
</dbReference>
<dbReference type="STRING" id="75743.A0A401PU00"/>
<dbReference type="AlphaFoldDB" id="A0A401PU00"/>
<feature type="domain" description="Fibronectin type-III" evidence="1">
    <location>
        <begin position="617"/>
        <end position="714"/>
    </location>
</feature>
<evidence type="ECO:0000259" key="1">
    <source>
        <dbReference type="PROSITE" id="PS50853"/>
    </source>
</evidence>
<dbReference type="Pfam" id="PF21109">
    <property type="entry name" value="Stonustoxin_helical"/>
    <property type="match status" value="1"/>
</dbReference>
<dbReference type="InterPro" id="IPR003961">
    <property type="entry name" value="FN3_dom"/>
</dbReference>
<dbReference type="InterPro" id="IPR056072">
    <property type="entry name" value="SNTX_MACPF/CDC-like_dom"/>
</dbReference>
<evidence type="ECO:0000313" key="2">
    <source>
        <dbReference type="EMBL" id="GCB76604.1"/>
    </source>
</evidence>
<evidence type="ECO:0000313" key="3">
    <source>
        <dbReference type="Proteomes" id="UP000288216"/>
    </source>
</evidence>
<dbReference type="Pfam" id="PF18078">
    <property type="entry name" value="Thioredoxin_11"/>
    <property type="match status" value="1"/>
</dbReference>
<dbReference type="EMBL" id="BFAA01011403">
    <property type="protein sequence ID" value="GCB76604.1"/>
    <property type="molecule type" value="Genomic_DNA"/>
</dbReference>
<dbReference type="OMA" id="ESHRTSH"/>
<comment type="caution">
    <text evidence="2">The sequence shown here is derived from an EMBL/GenBank/DDBJ whole genome shotgun (WGS) entry which is preliminary data.</text>
</comment>
<name>A0A401PU00_SCYTO</name>
<dbReference type="InterPro" id="IPR036116">
    <property type="entry name" value="FN3_sf"/>
</dbReference>